<keyword evidence="2" id="KW-1185">Reference proteome</keyword>
<dbReference type="GeneID" id="106528615"/>
<dbReference type="Proteomes" id="UP000192220">
    <property type="component" value="Unplaced"/>
</dbReference>
<dbReference type="InParanoid" id="A0A2I4CH30"/>
<dbReference type="GO" id="GO:1990918">
    <property type="term" value="P:double-strand break repair involved in meiotic recombination"/>
    <property type="evidence" value="ECO:0007669"/>
    <property type="project" value="InterPro"/>
</dbReference>
<feature type="compositionally biased region" description="Basic and acidic residues" evidence="1">
    <location>
        <begin position="25"/>
        <end position="34"/>
    </location>
</feature>
<accession>A0A2I4CH30</accession>
<reference evidence="3" key="1">
    <citation type="submission" date="2025-08" db="UniProtKB">
        <authorList>
            <consortium name="RefSeq"/>
        </authorList>
    </citation>
    <scope>IDENTIFICATION</scope>
</reference>
<feature type="region of interest" description="Disordered" evidence="1">
    <location>
        <begin position="1"/>
        <end position="58"/>
    </location>
</feature>
<feature type="compositionally biased region" description="Basic and acidic residues" evidence="1">
    <location>
        <begin position="404"/>
        <end position="418"/>
    </location>
</feature>
<dbReference type="AlphaFoldDB" id="A0A2I4CH30"/>
<dbReference type="RefSeq" id="XP_013879282.1">
    <property type="nucleotide sequence ID" value="XM_014023828.1"/>
</dbReference>
<dbReference type="OrthoDB" id="9940137at2759"/>
<name>A0A2I4CH30_AUSLI</name>
<gene>
    <name evidence="3" type="primary">LOC106528615</name>
</gene>
<feature type="compositionally biased region" description="Polar residues" evidence="1">
    <location>
        <begin position="11"/>
        <end position="20"/>
    </location>
</feature>
<feature type="compositionally biased region" description="Basic and acidic residues" evidence="1">
    <location>
        <begin position="345"/>
        <end position="363"/>
    </location>
</feature>
<evidence type="ECO:0000256" key="1">
    <source>
        <dbReference type="SAM" id="MobiDB-lite"/>
    </source>
</evidence>
<sequence length="538" mass="58494">MQEKMPKINAKLNNDNSLPAQTRPLESRKSKSPSDESVLTDDDQTTLSQKNTEDDTGSVAVPLQCPLQECAGIVKQHHQAAELSCLSEQGGLCKEKGTEMTSVDITNVAVTGQEDKDPSSDSQLETCGVNKKNEEDGEGAGRKQQECNISPDQTSSDQLQVSKDDNDSTILEKQIYSKRNLDLEKNQDEPSTCTSDAEESTAGLPAKKKRRMTEKEWSHSSQNNENCPNGAESSDKQIYDKTPTSVALEEKPPSASASPQHVSADCIAERSEAEPTPHNSHRPAETEVQIAVATSEGTSILCDPDSLEGKTPEAERWPGPEPTDNPESHENAEEEEQRLENQQLQEHKEIIAENRAEVPEKQMEIGLGESADVNLKSTGTSQVEESDGKDGAEADFSQMTRANETGDEKMRCTTDGVKEAVSSADNGSVQECDPDDSGAPGSSTGCTPSQTRGPDDTFGFGCSDYVSDSQLNTIVLVDEKMMEKNEPDLSVQLEDATDLICGLIGELSSLNRKVMVAHRQLDNLRRKNTKGFARKGFL</sequence>
<organism evidence="2 3">
    <name type="scientific">Austrofundulus limnaeus</name>
    <name type="common">Annual killifish</name>
    <dbReference type="NCBI Taxonomy" id="52670"/>
    <lineage>
        <taxon>Eukaryota</taxon>
        <taxon>Metazoa</taxon>
        <taxon>Chordata</taxon>
        <taxon>Craniata</taxon>
        <taxon>Vertebrata</taxon>
        <taxon>Euteleostomi</taxon>
        <taxon>Actinopterygii</taxon>
        <taxon>Neopterygii</taxon>
        <taxon>Teleostei</taxon>
        <taxon>Neoteleostei</taxon>
        <taxon>Acanthomorphata</taxon>
        <taxon>Ovalentaria</taxon>
        <taxon>Atherinomorphae</taxon>
        <taxon>Cyprinodontiformes</taxon>
        <taxon>Rivulidae</taxon>
        <taxon>Austrofundulus</taxon>
    </lineage>
</organism>
<feature type="compositionally biased region" description="Basic and acidic residues" evidence="1">
    <location>
        <begin position="179"/>
        <end position="188"/>
    </location>
</feature>
<proteinExistence type="predicted"/>
<feature type="compositionally biased region" description="Basic and acidic residues" evidence="1">
    <location>
        <begin position="131"/>
        <end position="145"/>
    </location>
</feature>
<feature type="compositionally biased region" description="Polar residues" evidence="1">
    <location>
        <begin position="146"/>
        <end position="161"/>
    </location>
</feature>
<evidence type="ECO:0000313" key="3">
    <source>
        <dbReference type="RefSeq" id="XP_013879282.1"/>
    </source>
</evidence>
<feature type="compositionally biased region" description="Basic and acidic residues" evidence="1">
    <location>
        <begin position="307"/>
        <end position="318"/>
    </location>
</feature>
<evidence type="ECO:0000313" key="2">
    <source>
        <dbReference type="Proteomes" id="UP000192220"/>
    </source>
</evidence>
<protein>
    <submittedName>
        <fullName evidence="3">RE1-silencing transcription factor</fullName>
    </submittedName>
</protein>
<dbReference type="Pfam" id="PF15710">
    <property type="entry name" value="Brme1"/>
    <property type="match status" value="1"/>
</dbReference>
<dbReference type="KEGG" id="alim:106528615"/>
<dbReference type="InterPro" id="IPR031441">
    <property type="entry name" value="Brme1"/>
</dbReference>
<feature type="compositionally biased region" description="Polar residues" evidence="1">
    <location>
        <begin position="99"/>
        <end position="110"/>
    </location>
</feature>
<feature type="region of interest" description="Disordered" evidence="1">
    <location>
        <begin position="96"/>
        <end position="453"/>
    </location>
</feature>
<feature type="compositionally biased region" description="Polar residues" evidence="1">
    <location>
        <begin position="440"/>
        <end position="452"/>
    </location>
</feature>